<proteinExistence type="predicted"/>
<sequence>MEKRSDALRFDGWHDWAAVPGNLGLVLTDRINSEHSLNVIFGRNNFVLFGRREGAHRLPRYTGFTALSSHFLTRIVAANVKRMRRLIIPGNPRLVAEHSPPHEMTLQQLILSHPHLRNLKLLVLEVCLLDYVMRTRAELNCLMLADYLDHLHHFGQHDRWHAAFDHGSRFVLREICALVNNSIWKTMVLRNAGILNNIGATLSTSTRHAKLRFDAFHGGLTKSSPLQVMIYHPFLHPEVSWSFN</sequence>
<keyword evidence="2" id="KW-1185">Reference proteome</keyword>
<dbReference type="AlphaFoldDB" id="U1GJE5"/>
<evidence type="ECO:0000313" key="1">
    <source>
        <dbReference type="EMBL" id="ERF72268.1"/>
    </source>
</evidence>
<organism evidence="1 2">
    <name type="scientific">Endocarpon pusillum (strain Z07020 / HMAS-L-300199)</name>
    <name type="common">Lichen-forming fungus</name>
    <dbReference type="NCBI Taxonomy" id="1263415"/>
    <lineage>
        <taxon>Eukaryota</taxon>
        <taxon>Fungi</taxon>
        <taxon>Dikarya</taxon>
        <taxon>Ascomycota</taxon>
        <taxon>Pezizomycotina</taxon>
        <taxon>Eurotiomycetes</taxon>
        <taxon>Chaetothyriomycetidae</taxon>
        <taxon>Verrucariales</taxon>
        <taxon>Verrucariaceae</taxon>
        <taxon>Endocarpon</taxon>
    </lineage>
</organism>
<dbReference type="RefSeq" id="XP_007802113.1">
    <property type="nucleotide sequence ID" value="XM_007803922.1"/>
</dbReference>
<accession>U1GJE5</accession>
<dbReference type="Proteomes" id="UP000019373">
    <property type="component" value="Unassembled WGS sequence"/>
</dbReference>
<dbReference type="GeneID" id="19237209"/>
<evidence type="ECO:0000313" key="2">
    <source>
        <dbReference type="Proteomes" id="UP000019373"/>
    </source>
</evidence>
<reference evidence="2" key="1">
    <citation type="journal article" date="2014" name="BMC Genomics">
        <title>Genome characteristics reveal the impact of lichenization on lichen-forming fungus Endocarpon pusillum Hedwig (Verrucariales, Ascomycota).</title>
        <authorList>
            <person name="Wang Y.-Y."/>
            <person name="Liu B."/>
            <person name="Zhang X.-Y."/>
            <person name="Zhou Q.-M."/>
            <person name="Zhang T."/>
            <person name="Li H."/>
            <person name="Yu Y.-F."/>
            <person name="Zhang X.-L."/>
            <person name="Hao X.-Y."/>
            <person name="Wang M."/>
            <person name="Wang L."/>
            <person name="Wei J.-C."/>
        </authorList>
    </citation>
    <scope>NUCLEOTIDE SEQUENCE [LARGE SCALE GENOMIC DNA]</scope>
    <source>
        <strain evidence="2">Z07020 / HMAS-L-300199</strain>
    </source>
</reference>
<dbReference type="HOGENOM" id="CLU_1137999_0_0_1"/>
<gene>
    <name evidence="1" type="ORF">EPUS_02155</name>
</gene>
<protein>
    <submittedName>
        <fullName evidence="1">Uncharacterized protein</fullName>
    </submittedName>
</protein>
<name>U1GJE5_ENDPU</name>
<dbReference type="EMBL" id="KE721111">
    <property type="protein sequence ID" value="ERF72268.1"/>
    <property type="molecule type" value="Genomic_DNA"/>
</dbReference>